<dbReference type="GO" id="GO:0004020">
    <property type="term" value="F:adenylylsulfate kinase activity"/>
    <property type="evidence" value="ECO:0007669"/>
    <property type="project" value="TreeGrafter"/>
</dbReference>
<dbReference type="Gene3D" id="3.40.50.620">
    <property type="entry name" value="HUPs"/>
    <property type="match status" value="1"/>
</dbReference>
<proteinExistence type="inferred from homology"/>
<organism evidence="16 17">
    <name type="scientific">Oryza meyeriana var. granulata</name>
    <dbReference type="NCBI Taxonomy" id="110450"/>
    <lineage>
        <taxon>Eukaryota</taxon>
        <taxon>Viridiplantae</taxon>
        <taxon>Streptophyta</taxon>
        <taxon>Embryophyta</taxon>
        <taxon>Tracheophyta</taxon>
        <taxon>Spermatophyta</taxon>
        <taxon>Magnoliopsida</taxon>
        <taxon>Liliopsida</taxon>
        <taxon>Poales</taxon>
        <taxon>Poaceae</taxon>
        <taxon>BOP clade</taxon>
        <taxon>Oryzoideae</taxon>
        <taxon>Oryzeae</taxon>
        <taxon>Oryzinae</taxon>
        <taxon>Oryza</taxon>
        <taxon>Oryza meyeriana</taxon>
    </lineage>
</organism>
<evidence type="ECO:0000313" key="17">
    <source>
        <dbReference type="Proteomes" id="UP000479710"/>
    </source>
</evidence>
<keyword evidence="17" id="KW-1185">Reference proteome</keyword>
<evidence type="ECO:0000256" key="8">
    <source>
        <dbReference type="ARBA" id="ARBA00022741"/>
    </source>
</evidence>
<dbReference type="Proteomes" id="UP000479710">
    <property type="component" value="Unassembled WGS sequence"/>
</dbReference>
<evidence type="ECO:0000256" key="10">
    <source>
        <dbReference type="ARBA" id="ARBA00022946"/>
    </source>
</evidence>
<evidence type="ECO:0000256" key="3">
    <source>
        <dbReference type="ARBA" id="ARBA00012391"/>
    </source>
</evidence>
<name>A0A6G1C0E8_9ORYZ</name>
<dbReference type="InterPro" id="IPR024951">
    <property type="entry name" value="Sulfurylase_cat_dom"/>
</dbReference>
<evidence type="ECO:0000259" key="15">
    <source>
        <dbReference type="Pfam" id="PF14306"/>
    </source>
</evidence>
<keyword evidence="10" id="KW-0809">Transit peptide</keyword>
<dbReference type="GO" id="GO:0000103">
    <property type="term" value="P:sulfate assimilation"/>
    <property type="evidence" value="ECO:0007669"/>
    <property type="project" value="InterPro"/>
</dbReference>
<dbReference type="InterPro" id="IPR015947">
    <property type="entry name" value="PUA-like_sf"/>
</dbReference>
<keyword evidence="4" id="KW-0150">Chloroplast</keyword>
<reference evidence="16 17" key="1">
    <citation type="submission" date="2019-11" db="EMBL/GenBank/DDBJ databases">
        <title>Whole genome sequence of Oryza granulata.</title>
        <authorList>
            <person name="Li W."/>
        </authorList>
    </citation>
    <scope>NUCLEOTIDE SEQUENCE [LARGE SCALE GENOMIC DNA]</scope>
    <source>
        <strain evidence="17">cv. Menghai</strain>
        <tissue evidence="16">Leaf</tissue>
    </source>
</reference>
<dbReference type="InterPro" id="IPR002650">
    <property type="entry name" value="Sulphate_adenylyltransferase"/>
</dbReference>
<feature type="compositionally biased region" description="Polar residues" evidence="13">
    <location>
        <begin position="18"/>
        <end position="28"/>
    </location>
</feature>
<comment type="similarity">
    <text evidence="11">Belongs to the sulfate adenylyltransferase family.</text>
</comment>
<comment type="caution">
    <text evidence="16">The sequence shown here is derived from an EMBL/GenBank/DDBJ whole genome shotgun (WGS) entry which is preliminary data.</text>
</comment>
<keyword evidence="7" id="KW-0548">Nucleotidyltransferase</keyword>
<dbReference type="NCBIfam" id="TIGR00339">
    <property type="entry name" value="sopT"/>
    <property type="match status" value="1"/>
</dbReference>
<evidence type="ECO:0000256" key="9">
    <source>
        <dbReference type="ARBA" id="ARBA00022840"/>
    </source>
</evidence>
<evidence type="ECO:0000256" key="2">
    <source>
        <dbReference type="ARBA" id="ARBA00005048"/>
    </source>
</evidence>
<dbReference type="FunFam" id="3.10.400.10:FF:000002">
    <property type="entry name" value="ATP sulfurylase 2"/>
    <property type="match status" value="1"/>
</dbReference>
<comment type="catalytic activity">
    <reaction evidence="12">
        <text>sulfate + ATP + H(+) = adenosine 5'-phosphosulfate + diphosphate</text>
        <dbReference type="Rhea" id="RHEA:18133"/>
        <dbReference type="ChEBI" id="CHEBI:15378"/>
        <dbReference type="ChEBI" id="CHEBI:16189"/>
        <dbReference type="ChEBI" id="CHEBI:30616"/>
        <dbReference type="ChEBI" id="CHEBI:33019"/>
        <dbReference type="ChEBI" id="CHEBI:58243"/>
        <dbReference type="EC" id="2.7.7.4"/>
    </reaction>
</comment>
<comment type="subcellular location">
    <subcellularLocation>
        <location evidence="1">Plastid</location>
        <location evidence="1">Chloroplast</location>
    </subcellularLocation>
</comment>
<evidence type="ECO:0000256" key="6">
    <source>
        <dbReference type="ARBA" id="ARBA00022679"/>
    </source>
</evidence>
<dbReference type="EMBL" id="SPHZ02000011">
    <property type="protein sequence ID" value="KAF0894105.1"/>
    <property type="molecule type" value="Genomic_DNA"/>
</dbReference>
<keyword evidence="6" id="KW-0808">Transferase</keyword>
<evidence type="ECO:0000256" key="11">
    <source>
        <dbReference type="ARBA" id="ARBA00037980"/>
    </source>
</evidence>
<protein>
    <recommendedName>
        <fullName evidence="3">sulfate adenylyltransferase</fullName>
        <ecNumber evidence="3">2.7.7.4</ecNumber>
    </recommendedName>
</protein>
<dbReference type="SUPFAM" id="SSF88697">
    <property type="entry name" value="PUA domain-like"/>
    <property type="match status" value="1"/>
</dbReference>
<sequence length="475" mass="52494">MATTTHLHLLTPPRLHASASSVPSPRLRTSASASLAHPLLLSRLRLTAPRPSRPRRRAMSVRSSLIDPDGGALVDLVTPPERRAALRAEAEALPRVRLAPVDVEWAHVLAEGWASPLRGFMREHEYLQSLHFNCIRLPDGAGVVNMSLPIVLAIGDREKEEIGDKPDVALQGPDGGILAILRRVEIYPHNKEERIARTWGTTAPGLPYVDEAIAQAGNWLIGGDLEVIEPIKYNDGLDHYRLSPQQLRNEFDKRGADAVFAFQLRNPVHNGHALLMNDTRRRLLEMGYKNPILLLHPLGGFTKADDVPLPVRMEQHSKVLEDGVLDPETTIVSIFPSPMHYAGPTEVQWHAKARINAGANFYIVGRDPAGMGHPTEKRDLYNPDHGKKVLSMAPGLEKLNILPFKVAAYDTVAKKMAFFDPSRSKDFLFISGTKMRAFAKSGEDPPDGFMCPGGWKVLVDYYNSLQTEEAAVAPV</sequence>
<dbReference type="CDD" id="cd00517">
    <property type="entry name" value="ATPS"/>
    <property type="match status" value="1"/>
</dbReference>
<dbReference type="PANTHER" id="PTHR11055:SF37">
    <property type="entry name" value="ATP SULFURYLASE 2"/>
    <property type="match status" value="1"/>
</dbReference>
<evidence type="ECO:0000256" key="12">
    <source>
        <dbReference type="ARBA" id="ARBA00049370"/>
    </source>
</evidence>
<dbReference type="EC" id="2.7.7.4" evidence="3"/>
<feature type="domain" description="ATP-sulfurylase PUA-like" evidence="15">
    <location>
        <begin position="66"/>
        <end position="229"/>
    </location>
</feature>
<gene>
    <name evidence="16" type="ORF">E2562_034674</name>
</gene>
<dbReference type="GO" id="GO:0004781">
    <property type="term" value="F:sulfate adenylyltransferase (ATP) activity"/>
    <property type="evidence" value="ECO:0007669"/>
    <property type="project" value="UniProtKB-EC"/>
</dbReference>
<dbReference type="PANTHER" id="PTHR11055">
    <property type="entry name" value="BIFUNCTIONAL 3'-PHOSPHOADENOSINE 5'-PHOSPHOSULFATE SYNTHASE"/>
    <property type="match status" value="1"/>
</dbReference>
<evidence type="ECO:0000256" key="13">
    <source>
        <dbReference type="SAM" id="MobiDB-lite"/>
    </source>
</evidence>
<dbReference type="InterPro" id="IPR025980">
    <property type="entry name" value="ATP-Sase_PUA-like_dom"/>
</dbReference>
<keyword evidence="5" id="KW-0934">Plastid</keyword>
<dbReference type="OrthoDB" id="506431at2759"/>
<feature type="domain" description="Sulphate adenylyltransferase catalytic" evidence="14">
    <location>
        <begin position="239"/>
        <end position="460"/>
    </location>
</feature>
<feature type="compositionally biased region" description="Low complexity" evidence="13">
    <location>
        <begin position="1"/>
        <end position="16"/>
    </location>
</feature>
<dbReference type="Pfam" id="PF01747">
    <property type="entry name" value="ATP-sulfurylase"/>
    <property type="match status" value="1"/>
</dbReference>
<evidence type="ECO:0000256" key="4">
    <source>
        <dbReference type="ARBA" id="ARBA00022528"/>
    </source>
</evidence>
<evidence type="ECO:0000256" key="5">
    <source>
        <dbReference type="ARBA" id="ARBA00022640"/>
    </source>
</evidence>
<evidence type="ECO:0000259" key="14">
    <source>
        <dbReference type="Pfam" id="PF01747"/>
    </source>
</evidence>
<feature type="region of interest" description="Disordered" evidence="13">
    <location>
        <begin position="1"/>
        <end position="28"/>
    </location>
</feature>
<dbReference type="GO" id="GO:0005524">
    <property type="term" value="F:ATP binding"/>
    <property type="evidence" value="ECO:0007669"/>
    <property type="project" value="UniProtKB-KW"/>
</dbReference>
<dbReference type="GO" id="GO:0009507">
    <property type="term" value="C:chloroplast"/>
    <property type="evidence" value="ECO:0007669"/>
    <property type="project" value="UniProtKB-SubCell"/>
</dbReference>
<dbReference type="Pfam" id="PF14306">
    <property type="entry name" value="PUA_2"/>
    <property type="match status" value="1"/>
</dbReference>
<keyword evidence="8" id="KW-0547">Nucleotide-binding</keyword>
<evidence type="ECO:0000313" key="16">
    <source>
        <dbReference type="EMBL" id="KAF0894105.1"/>
    </source>
</evidence>
<comment type="pathway">
    <text evidence="2">Sulfur metabolism; hydrogen sulfide biosynthesis; sulfite from sulfate: step 1/3.</text>
</comment>
<dbReference type="SUPFAM" id="SSF52374">
    <property type="entry name" value="Nucleotidylyl transferase"/>
    <property type="match status" value="1"/>
</dbReference>
<dbReference type="InterPro" id="IPR014729">
    <property type="entry name" value="Rossmann-like_a/b/a_fold"/>
</dbReference>
<keyword evidence="9" id="KW-0067">ATP-binding</keyword>
<evidence type="ECO:0000256" key="7">
    <source>
        <dbReference type="ARBA" id="ARBA00022695"/>
    </source>
</evidence>
<evidence type="ECO:0000256" key="1">
    <source>
        <dbReference type="ARBA" id="ARBA00004229"/>
    </source>
</evidence>
<dbReference type="AlphaFoldDB" id="A0A6G1C0E8"/>
<dbReference type="FunFam" id="3.40.50.620:FF:000006">
    <property type="entry name" value="bifunctional 3'-phosphoadenosine 5'-phosphosulfate synthase 1"/>
    <property type="match status" value="1"/>
</dbReference>
<accession>A0A6G1C0E8</accession>
<dbReference type="Gene3D" id="3.10.400.10">
    <property type="entry name" value="Sulfate adenylyltransferase"/>
    <property type="match status" value="1"/>
</dbReference>